<feature type="region of interest" description="Disordered" evidence="1">
    <location>
        <begin position="653"/>
        <end position="672"/>
    </location>
</feature>
<evidence type="ECO:0000313" key="3">
    <source>
        <dbReference type="Proteomes" id="UP001153365"/>
    </source>
</evidence>
<feature type="region of interest" description="Disordered" evidence="1">
    <location>
        <begin position="465"/>
        <end position="526"/>
    </location>
</feature>
<feature type="compositionally biased region" description="Polar residues" evidence="1">
    <location>
        <begin position="206"/>
        <end position="233"/>
    </location>
</feature>
<gene>
    <name evidence="2" type="ORF">PPACK8108_LOCUS22830</name>
</gene>
<feature type="compositionally biased region" description="Low complexity" evidence="1">
    <location>
        <begin position="469"/>
        <end position="484"/>
    </location>
</feature>
<protein>
    <submittedName>
        <fullName evidence="2">Expressed protein</fullName>
    </submittedName>
</protein>
<proteinExistence type="predicted"/>
<feature type="region of interest" description="Disordered" evidence="1">
    <location>
        <begin position="15"/>
        <end position="55"/>
    </location>
</feature>
<feature type="compositionally biased region" description="Polar residues" evidence="1">
    <location>
        <begin position="15"/>
        <end position="26"/>
    </location>
</feature>
<name>A0AAV0BQS9_PHAPC</name>
<feature type="region of interest" description="Disordered" evidence="1">
    <location>
        <begin position="556"/>
        <end position="619"/>
    </location>
</feature>
<feature type="region of interest" description="Disordered" evidence="1">
    <location>
        <begin position="736"/>
        <end position="760"/>
    </location>
</feature>
<feature type="region of interest" description="Disordered" evidence="1">
    <location>
        <begin position="206"/>
        <end position="245"/>
    </location>
</feature>
<accession>A0AAV0BQS9</accession>
<evidence type="ECO:0000313" key="2">
    <source>
        <dbReference type="EMBL" id="CAH7687958.1"/>
    </source>
</evidence>
<reference evidence="2" key="1">
    <citation type="submission" date="2022-06" db="EMBL/GenBank/DDBJ databases">
        <authorList>
            <consortium name="SYNGENTA / RWTH Aachen University"/>
        </authorList>
    </citation>
    <scope>NUCLEOTIDE SEQUENCE</scope>
</reference>
<feature type="compositionally biased region" description="Polar residues" evidence="1">
    <location>
        <begin position="610"/>
        <end position="619"/>
    </location>
</feature>
<comment type="caution">
    <text evidence="2">The sequence shown here is derived from an EMBL/GenBank/DDBJ whole genome shotgun (WGS) entry which is preliminary data.</text>
</comment>
<organism evidence="2 3">
    <name type="scientific">Phakopsora pachyrhizi</name>
    <name type="common">Asian soybean rust disease fungus</name>
    <dbReference type="NCBI Taxonomy" id="170000"/>
    <lineage>
        <taxon>Eukaryota</taxon>
        <taxon>Fungi</taxon>
        <taxon>Dikarya</taxon>
        <taxon>Basidiomycota</taxon>
        <taxon>Pucciniomycotina</taxon>
        <taxon>Pucciniomycetes</taxon>
        <taxon>Pucciniales</taxon>
        <taxon>Phakopsoraceae</taxon>
        <taxon>Phakopsora</taxon>
    </lineage>
</organism>
<dbReference type="Proteomes" id="UP001153365">
    <property type="component" value="Unassembled WGS sequence"/>
</dbReference>
<dbReference type="AlphaFoldDB" id="A0AAV0BQS9"/>
<keyword evidence="3" id="KW-1185">Reference proteome</keyword>
<dbReference type="EMBL" id="CALTRL010005923">
    <property type="protein sequence ID" value="CAH7687958.1"/>
    <property type="molecule type" value="Genomic_DNA"/>
</dbReference>
<evidence type="ECO:0000256" key="1">
    <source>
        <dbReference type="SAM" id="MobiDB-lite"/>
    </source>
</evidence>
<feature type="compositionally biased region" description="Polar residues" evidence="1">
    <location>
        <begin position="34"/>
        <end position="49"/>
    </location>
</feature>
<sequence length="760" mass="84239">MIILTTVTDHGILSCNSHGRQLSPQTAVKPGEMKNSSTKPERPNTNYENSLRKPGTDPIISLINNSNGGCQTTSPLSNTCLIASENLSSYYPSGNCRHQRSDTVPEEVFEDSYKDWVNKLKLARQKIDKADLEEHQKLRKEILRARRSRALSDNLKDSEVYLKSSFATALSPTPVSRIPRNLKFDSLGSQSDTFWSARISDNSQHSAASITTPNKSFSMSNSVHPLPRSSNADDQSRHQPDISQSSFVNTNHAIQYFSKFQSGNDKKPIALAHFMGGRRDVKGPVLTKQRVDEKEVKPEGWELAEKRYEIISKQNQPGGVSSLANLLSGTASSASHAINPTRRALPGMVPQSAFEKNQKELESNRKEHQLPFTNETEKFKQRSLPTPPVQKLVPAASSDSIPLASSFLKPKSLADRFAQLGVSDDVQLIKTGSQFEYDLPKSFDRKSPAVLQGVKVFEQPPFVNAPMHSISKSKSSLSLRSNNSTTEAHQASKEQFIKIKANPPYQTSARDPSPLSSGRKSPPNERDVQDIVQSSIAAPFHKISKSKSTFDIRLTAADQSQLRPKEQRPVSANLSRPLPSPNPKTKVLENYATKTDLNRQFPGSRPLPVPNSTSKNSDYIGNQELNKQLLGSRPLPLPNSKSKALEDHSINTELNRDPIGSRPLPSPNLKPRTLENQIIDTELYLNASKSSPSINYLKKNSQNQPHLYEGKPNNSLSPSEKIVTPSLSRLAGSKIVSQQLQRSKQKDLLESVDEFGNSRR</sequence>
<feature type="compositionally biased region" description="Polar residues" evidence="1">
    <location>
        <begin position="504"/>
        <end position="519"/>
    </location>
</feature>